<feature type="chain" id="PRO_5032566374" description="VPLPA-CTERM sorting domain-containing protein" evidence="1">
    <location>
        <begin position="23"/>
        <end position="206"/>
    </location>
</feature>
<proteinExistence type="predicted"/>
<gene>
    <name evidence="2" type="ORF">GGQ59_000402</name>
</gene>
<reference evidence="2 3" key="1">
    <citation type="submission" date="2020-08" db="EMBL/GenBank/DDBJ databases">
        <title>Genomic Encyclopedia of Type Strains, Phase IV (KMG-IV): sequencing the most valuable type-strain genomes for metagenomic binning, comparative biology and taxonomic classification.</title>
        <authorList>
            <person name="Goeker M."/>
        </authorList>
    </citation>
    <scope>NUCLEOTIDE SEQUENCE [LARGE SCALE GENOMIC DNA]</scope>
    <source>
        <strain evidence="2 3">DSM 102850</strain>
    </source>
</reference>
<evidence type="ECO:0000313" key="3">
    <source>
        <dbReference type="Proteomes" id="UP000563524"/>
    </source>
</evidence>
<sequence>MIGRSVAALVAAAIGIGASAEAATFTYAAVTDGGAPAAVRLFVEESLFLGQILDTDYAGFSFTVTTPSTEATVDPGSSPEGFGGGTVTAEGVGFSGPVFDFTGPPPGFSFDGVGTGSVFLTAPGGAGTITDTAALLDFLARPDVLLSGSVSVELVSLLDPEIREIAFFDLAPAPVPLPGAAALMIAGLGLAGGLRRFAPSSSRSAV</sequence>
<name>A0A840I133_9PROT</name>
<dbReference type="EMBL" id="JACHOB010000001">
    <property type="protein sequence ID" value="MBB4657902.1"/>
    <property type="molecule type" value="Genomic_DNA"/>
</dbReference>
<evidence type="ECO:0000256" key="1">
    <source>
        <dbReference type="SAM" id="SignalP"/>
    </source>
</evidence>
<keyword evidence="1" id="KW-0732">Signal</keyword>
<protein>
    <recommendedName>
        <fullName evidence="4">VPLPA-CTERM sorting domain-containing protein</fullName>
    </recommendedName>
</protein>
<comment type="caution">
    <text evidence="2">The sequence shown here is derived from an EMBL/GenBank/DDBJ whole genome shotgun (WGS) entry which is preliminary data.</text>
</comment>
<feature type="signal peptide" evidence="1">
    <location>
        <begin position="1"/>
        <end position="22"/>
    </location>
</feature>
<evidence type="ECO:0008006" key="4">
    <source>
        <dbReference type="Google" id="ProtNLM"/>
    </source>
</evidence>
<organism evidence="2 3">
    <name type="scientific">Parvularcula dongshanensis</name>
    <dbReference type="NCBI Taxonomy" id="1173995"/>
    <lineage>
        <taxon>Bacteria</taxon>
        <taxon>Pseudomonadati</taxon>
        <taxon>Pseudomonadota</taxon>
        <taxon>Alphaproteobacteria</taxon>
        <taxon>Parvularculales</taxon>
        <taxon>Parvularculaceae</taxon>
        <taxon>Parvularcula</taxon>
    </lineage>
</organism>
<keyword evidence="3" id="KW-1185">Reference proteome</keyword>
<dbReference type="RefSeq" id="WP_183815347.1">
    <property type="nucleotide sequence ID" value="NZ_JACHOB010000001.1"/>
</dbReference>
<dbReference type="AlphaFoldDB" id="A0A840I133"/>
<accession>A0A840I133</accession>
<dbReference type="Proteomes" id="UP000563524">
    <property type="component" value="Unassembled WGS sequence"/>
</dbReference>
<evidence type="ECO:0000313" key="2">
    <source>
        <dbReference type="EMBL" id="MBB4657902.1"/>
    </source>
</evidence>